<proteinExistence type="predicted"/>
<dbReference type="RefSeq" id="WP_219480982.1">
    <property type="nucleotide sequence ID" value="NZ_JAHXCT010000003.1"/>
</dbReference>
<evidence type="ECO:0000313" key="5">
    <source>
        <dbReference type="EMBL" id="MBW4769241.1"/>
    </source>
</evidence>
<dbReference type="InterPro" id="IPR000200">
    <property type="entry name" value="Peptidase_C10"/>
</dbReference>
<feature type="signal peptide" evidence="2">
    <location>
        <begin position="1"/>
        <end position="20"/>
    </location>
</feature>
<keyword evidence="6" id="KW-1185">Reference proteome</keyword>
<dbReference type="NCBIfam" id="TIGR04183">
    <property type="entry name" value="Por_Secre_tail"/>
    <property type="match status" value="1"/>
</dbReference>
<dbReference type="EMBL" id="JAHXCT010000003">
    <property type="protein sequence ID" value="MBW4769241.1"/>
    <property type="molecule type" value="Genomic_DNA"/>
</dbReference>
<evidence type="ECO:0000259" key="4">
    <source>
        <dbReference type="Pfam" id="PF18962"/>
    </source>
</evidence>
<protein>
    <submittedName>
        <fullName evidence="5">Thiol protease/hemagglutinin PrtT</fullName>
    </submittedName>
</protein>
<keyword evidence="5" id="KW-0645">Protease</keyword>
<gene>
    <name evidence="5" type="ORF">KZO38_05635</name>
</gene>
<dbReference type="Pfam" id="PF13734">
    <property type="entry name" value="Inhibitor_I69"/>
    <property type="match status" value="1"/>
</dbReference>
<feature type="chain" id="PRO_5046779192" evidence="2">
    <location>
        <begin position="21"/>
        <end position="965"/>
    </location>
</feature>
<feature type="region of interest" description="Disordered" evidence="1">
    <location>
        <begin position="429"/>
        <end position="449"/>
    </location>
</feature>
<evidence type="ECO:0000256" key="2">
    <source>
        <dbReference type="SAM" id="SignalP"/>
    </source>
</evidence>
<name>A0ABS6YCG6_9BACT</name>
<comment type="caution">
    <text evidence="5">The sequence shown here is derived from an EMBL/GenBank/DDBJ whole genome shotgun (WGS) entry which is preliminary data.</text>
</comment>
<evidence type="ECO:0000313" key="6">
    <source>
        <dbReference type="Proteomes" id="UP000788426"/>
    </source>
</evidence>
<keyword evidence="5" id="KW-0378">Hydrolase</keyword>
<reference evidence="5 6" key="1">
    <citation type="submission" date="2021-07" db="EMBL/GenBank/DDBJ databases">
        <title>Genomic diversity and antimicrobial resistance of Prevotella spp. isolated from chronic lung disease airways.</title>
        <authorList>
            <person name="Webb K.A."/>
            <person name="Olagoke O.S."/>
            <person name="Baird T."/>
            <person name="Neill J."/>
            <person name="Pham A."/>
            <person name="Wells T.J."/>
            <person name="Ramsay K.A."/>
            <person name="Bell S.C."/>
            <person name="Sarovich D.S."/>
            <person name="Price E.P."/>
        </authorList>
    </citation>
    <scope>NUCLEOTIDE SEQUENCE [LARGE SCALE GENOMIC DNA]</scope>
    <source>
        <strain evidence="5 6">SCHI0011.S.12</strain>
    </source>
</reference>
<feature type="domain" description="Secretion system C-terminal sorting" evidence="4">
    <location>
        <begin position="900"/>
        <end position="965"/>
    </location>
</feature>
<sequence length="965" mass="106202">MKKIISFLGLFIALVLHVHASPVSVSKALQVAQRFFATTSPSNQGELKVQFTAKGTPTEPDKTQKNTNGINTQSLKTASTHALYYVINRGESNGYVVVSGDDRVQPVLAYADKGGLTEDEIEHHPSIKWMFDEYKNQIQWAINNMEDKQNAGFRRIFASTRAANYQTEIQPLLAFNNDRATRLPHAIQWGQSWPFNLYAPNYVYGNTSYPTVAGCVATAICTVLRWHQWPNKATGALSYYWRGQKLSLNFDGSGAENKAYDWSQMPAAVSHNGYDLSNNRKLSNTQADNIGRLLRDIGYSVQMSYGPASTGGSGAYVYNAPSALTEHFGYKQDLRFLQRDNYSNNAWLKEIKSEMEDYGPVIYAGFSARGGHCFVLDGYATNGYVHVDWGWNGSENGWYLLDVLQPGVEGIGGGGGGYRSSQQMLRYLSPNRPDNERPQPKPQPQPDNKQTVDLYIHKAAKNTFKQSTGNATVTIEVGNRGNASFNDQLALSLYKEGDSQSTIIAYANATIAGSASKAVSFNINTTKLEPDTYYLVVNYLSNSTYKAIQTVAGTLTIESNSPTPTPTPTPISNEVKIFAGAKCFASALEGEAIKIPVSLSNEGRATYKGTMRLYACTGDESNLGNKTLISEGVGTLSSNVQAVFTFYTNSNFKQLKNTNGAKGTKWNIALSYVLNNKEVFVTLGDDKKNPCIGELTINSSNDNDNDNPVVGNHDVELQSVYFYQNGTYLGADYATIYRTSGNVTARVYLKSTNGYTGPIRFFVTSTSRSYNAENGLLVEKNIKINPSTNGYVDITFDISKFGISTYYLNILHSTGQTGYWKYNPLKEVPFYVRTNWYYGVMPSEGNSDTTPTQGETLHFTEAPSSCCVTQSIGLDLGNTNIENGTITGINSNDISKGMNIYPTAATSVLNVESAKATSAQIFNSNGVLMEKVELREGNNQINISHYTAGVYILKTNEHTSRFIKK</sequence>
<keyword evidence="2" id="KW-0732">Signal</keyword>
<evidence type="ECO:0000256" key="1">
    <source>
        <dbReference type="SAM" id="MobiDB-lite"/>
    </source>
</evidence>
<evidence type="ECO:0000259" key="3">
    <source>
        <dbReference type="Pfam" id="PF13734"/>
    </source>
</evidence>
<organism evidence="5 6">
    <name type="scientific">Hoylesella nanceiensis</name>
    <dbReference type="NCBI Taxonomy" id="425941"/>
    <lineage>
        <taxon>Bacteria</taxon>
        <taxon>Pseudomonadati</taxon>
        <taxon>Bacteroidota</taxon>
        <taxon>Bacteroidia</taxon>
        <taxon>Bacteroidales</taxon>
        <taxon>Prevotellaceae</taxon>
        <taxon>Hoylesella</taxon>
    </lineage>
</organism>
<dbReference type="InterPro" id="IPR026444">
    <property type="entry name" value="Secre_tail"/>
</dbReference>
<dbReference type="InterPro" id="IPR025896">
    <property type="entry name" value="Spi_Prtas-inh"/>
</dbReference>
<dbReference type="Proteomes" id="UP000788426">
    <property type="component" value="Unassembled WGS sequence"/>
</dbReference>
<dbReference type="Pfam" id="PF01640">
    <property type="entry name" value="Peptidase_C10"/>
    <property type="match status" value="1"/>
</dbReference>
<dbReference type="Pfam" id="PF18962">
    <property type="entry name" value="Por_Secre_tail"/>
    <property type="match status" value="1"/>
</dbReference>
<feature type="domain" description="Spi protease inhibitor" evidence="3">
    <location>
        <begin position="20"/>
        <end position="138"/>
    </location>
</feature>
<accession>A0ABS6YCG6</accession>
<dbReference type="GO" id="GO:0006508">
    <property type="term" value="P:proteolysis"/>
    <property type="evidence" value="ECO:0007669"/>
    <property type="project" value="UniProtKB-KW"/>
</dbReference>
<dbReference type="GO" id="GO:0008233">
    <property type="term" value="F:peptidase activity"/>
    <property type="evidence" value="ECO:0007669"/>
    <property type="project" value="UniProtKB-KW"/>
</dbReference>